<dbReference type="PRINTS" id="PR00038">
    <property type="entry name" value="HTHLUXR"/>
</dbReference>
<evidence type="ECO:0000256" key="1">
    <source>
        <dbReference type="ARBA" id="ARBA00023015"/>
    </source>
</evidence>
<dbReference type="SUPFAM" id="SSF46894">
    <property type="entry name" value="C-terminal effector domain of the bipartite response regulators"/>
    <property type="match status" value="1"/>
</dbReference>
<evidence type="ECO:0000256" key="4">
    <source>
        <dbReference type="SAM" id="Phobius"/>
    </source>
</evidence>
<evidence type="ECO:0000259" key="5">
    <source>
        <dbReference type="PROSITE" id="PS50043"/>
    </source>
</evidence>
<dbReference type="PANTHER" id="PTHR44688:SF16">
    <property type="entry name" value="DNA-BINDING TRANSCRIPTIONAL ACTIVATOR DEVR_DOSR"/>
    <property type="match status" value="1"/>
</dbReference>
<keyword evidence="2" id="KW-0238">DNA-binding</keyword>
<keyword evidence="3" id="KW-0804">Transcription</keyword>
<dbReference type="InterPro" id="IPR011990">
    <property type="entry name" value="TPR-like_helical_dom_sf"/>
</dbReference>
<accession>A0A1N6FH36</accession>
<evidence type="ECO:0000313" key="7">
    <source>
        <dbReference type="Proteomes" id="UP000185207"/>
    </source>
</evidence>
<dbReference type="OrthoDB" id="9797341at2"/>
<dbReference type="RefSeq" id="WP_139297273.1">
    <property type="nucleotide sequence ID" value="NZ_FSRK01000001.1"/>
</dbReference>
<proteinExistence type="predicted"/>
<gene>
    <name evidence="6" type="ORF">SAMN05444409_1269</name>
</gene>
<keyword evidence="4" id="KW-0812">Transmembrane</keyword>
<evidence type="ECO:0000256" key="3">
    <source>
        <dbReference type="ARBA" id="ARBA00023163"/>
    </source>
</evidence>
<dbReference type="InterPro" id="IPR019734">
    <property type="entry name" value="TPR_rpt"/>
</dbReference>
<dbReference type="AlphaFoldDB" id="A0A1N6FH36"/>
<sequence length="414" mass="49244">MNFNFTRYFLGFFILFSIFFSAKDLNLNSIEEEIIKNNREGKHQISQKKLSDILLSGDLTKEEEANILFLMATTYRSVNDYMMCIDYLNKSSVIAEQLPEDNLLRMKLDYEYAFVYFDNNQYDKSEEVMKRIAAKKYLNSYPEDNSYILMQEGYLFLIKKQYNEAEKKYYEALKIMQAANSCNLPIVYAKLMNLYSKKKNIAKAEEIYDVSMQTSDSCNILKYKIFTASEMEKIYKENNLFGKAYLIGSELDSLRRLENQEVKISEMHIVDKAYTEKEQLIKEQSDIWKRTIILSIIILIAVLAVIYFYKKNRKIKRDKLLMRYELEQMKQELDSYSQNSENLQDSKRYFFLSSDELTDRQKELLIHLADGLSNKEIAEKLFISENTVKYHTKNIYTILDIKDRKDFFQKLRNN</sequence>
<dbReference type="SMART" id="SM00421">
    <property type="entry name" value="HTH_LUXR"/>
    <property type="match status" value="1"/>
</dbReference>
<dbReference type="SMART" id="SM00028">
    <property type="entry name" value="TPR"/>
    <property type="match status" value="3"/>
</dbReference>
<dbReference type="Gene3D" id="1.25.40.10">
    <property type="entry name" value="Tetratricopeptide repeat domain"/>
    <property type="match status" value="1"/>
</dbReference>
<dbReference type="STRING" id="1416779.SAMN05444409_1269"/>
<dbReference type="GO" id="GO:0006355">
    <property type="term" value="P:regulation of DNA-templated transcription"/>
    <property type="evidence" value="ECO:0007669"/>
    <property type="project" value="InterPro"/>
</dbReference>
<name>A0A1N6FH36_9FLAO</name>
<dbReference type="PROSITE" id="PS50043">
    <property type="entry name" value="HTH_LUXR_2"/>
    <property type="match status" value="1"/>
</dbReference>
<dbReference type="SUPFAM" id="SSF48452">
    <property type="entry name" value="TPR-like"/>
    <property type="match status" value="1"/>
</dbReference>
<evidence type="ECO:0000313" key="6">
    <source>
        <dbReference type="EMBL" id="SIN94557.1"/>
    </source>
</evidence>
<keyword evidence="4" id="KW-1133">Transmembrane helix</keyword>
<dbReference type="Gene3D" id="1.10.10.10">
    <property type="entry name" value="Winged helix-like DNA-binding domain superfamily/Winged helix DNA-binding domain"/>
    <property type="match status" value="1"/>
</dbReference>
<reference evidence="7" key="1">
    <citation type="submission" date="2016-11" db="EMBL/GenBank/DDBJ databases">
        <authorList>
            <person name="Varghese N."/>
            <person name="Submissions S."/>
        </authorList>
    </citation>
    <scope>NUCLEOTIDE SEQUENCE [LARGE SCALE GENOMIC DNA]</scope>
    <source>
        <strain evidence="7">DSM 27623</strain>
    </source>
</reference>
<dbReference type="EMBL" id="FSRK01000001">
    <property type="protein sequence ID" value="SIN94557.1"/>
    <property type="molecule type" value="Genomic_DNA"/>
</dbReference>
<keyword evidence="1" id="KW-0805">Transcription regulation</keyword>
<dbReference type="InterPro" id="IPR036388">
    <property type="entry name" value="WH-like_DNA-bd_sf"/>
</dbReference>
<keyword evidence="4" id="KW-0472">Membrane</keyword>
<dbReference type="Pfam" id="PF00196">
    <property type="entry name" value="GerE"/>
    <property type="match status" value="1"/>
</dbReference>
<organism evidence="6 7">
    <name type="scientific">Epilithonimonas zeae</name>
    <dbReference type="NCBI Taxonomy" id="1416779"/>
    <lineage>
        <taxon>Bacteria</taxon>
        <taxon>Pseudomonadati</taxon>
        <taxon>Bacteroidota</taxon>
        <taxon>Flavobacteriia</taxon>
        <taxon>Flavobacteriales</taxon>
        <taxon>Weeksellaceae</taxon>
        <taxon>Chryseobacterium group</taxon>
        <taxon>Epilithonimonas</taxon>
    </lineage>
</organism>
<feature type="transmembrane region" description="Helical" evidence="4">
    <location>
        <begin position="287"/>
        <end position="309"/>
    </location>
</feature>
<dbReference type="GO" id="GO:0003677">
    <property type="term" value="F:DNA binding"/>
    <property type="evidence" value="ECO:0007669"/>
    <property type="project" value="UniProtKB-KW"/>
</dbReference>
<keyword evidence="7" id="KW-1185">Reference proteome</keyword>
<protein>
    <submittedName>
        <fullName evidence="6">Regulatory protein, luxR family</fullName>
    </submittedName>
</protein>
<dbReference type="InterPro" id="IPR000792">
    <property type="entry name" value="Tscrpt_reg_LuxR_C"/>
</dbReference>
<dbReference type="PANTHER" id="PTHR44688">
    <property type="entry name" value="DNA-BINDING TRANSCRIPTIONAL ACTIVATOR DEVR_DOSR"/>
    <property type="match status" value="1"/>
</dbReference>
<feature type="domain" description="HTH luxR-type" evidence="5">
    <location>
        <begin position="353"/>
        <end position="414"/>
    </location>
</feature>
<evidence type="ECO:0000256" key="2">
    <source>
        <dbReference type="ARBA" id="ARBA00023125"/>
    </source>
</evidence>
<dbReference type="CDD" id="cd06170">
    <property type="entry name" value="LuxR_C_like"/>
    <property type="match status" value="1"/>
</dbReference>
<dbReference type="Proteomes" id="UP000185207">
    <property type="component" value="Unassembled WGS sequence"/>
</dbReference>
<dbReference type="InterPro" id="IPR016032">
    <property type="entry name" value="Sig_transdc_resp-reg_C-effctor"/>
</dbReference>